<evidence type="ECO:0000256" key="21">
    <source>
        <dbReference type="SAM" id="MobiDB-lite"/>
    </source>
</evidence>
<evidence type="ECO:0000256" key="3">
    <source>
        <dbReference type="ARBA" id="ARBA00010651"/>
    </source>
</evidence>
<feature type="region of interest" description="Disordered" evidence="21">
    <location>
        <begin position="1"/>
        <end position="54"/>
    </location>
</feature>
<keyword evidence="9" id="KW-0001">2Fe-2S</keyword>
<dbReference type="EMBL" id="BJUU01000012">
    <property type="protein sequence ID" value="GEK80652.1"/>
    <property type="molecule type" value="Genomic_DNA"/>
</dbReference>
<keyword evidence="12 22" id="KW-1133">Transmembrane helix</keyword>
<feature type="compositionally biased region" description="Basic and acidic residues" evidence="21">
    <location>
        <begin position="45"/>
        <end position="54"/>
    </location>
</feature>
<comment type="cofactor">
    <cofactor evidence="20">
        <name>[2Fe-2S] cluster</name>
        <dbReference type="ChEBI" id="CHEBI:190135"/>
    </cofactor>
</comment>
<evidence type="ECO:0000256" key="12">
    <source>
        <dbReference type="ARBA" id="ARBA00022989"/>
    </source>
</evidence>
<dbReference type="PROSITE" id="PS51296">
    <property type="entry name" value="RIESKE"/>
    <property type="match status" value="1"/>
</dbReference>
<dbReference type="GO" id="GO:0004497">
    <property type="term" value="F:monooxygenase activity"/>
    <property type="evidence" value="ECO:0007669"/>
    <property type="project" value="UniProtKB-ARBA"/>
</dbReference>
<evidence type="ECO:0000256" key="7">
    <source>
        <dbReference type="ARBA" id="ARBA00022660"/>
    </source>
</evidence>
<dbReference type="SUPFAM" id="SSF50022">
    <property type="entry name" value="ISP domain"/>
    <property type="match status" value="1"/>
</dbReference>
<keyword evidence="8 22" id="KW-0812">Transmembrane</keyword>
<evidence type="ECO:0000256" key="1">
    <source>
        <dbReference type="ARBA" id="ARBA00002494"/>
    </source>
</evidence>
<dbReference type="Pfam" id="PF00355">
    <property type="entry name" value="Rieske"/>
    <property type="match status" value="1"/>
</dbReference>
<dbReference type="PANTHER" id="PTHR10134">
    <property type="entry name" value="CYTOCHROME B-C1 COMPLEX SUBUNIT RIESKE, MITOCHONDRIAL"/>
    <property type="match status" value="1"/>
</dbReference>
<evidence type="ECO:0000256" key="18">
    <source>
        <dbReference type="ARBA" id="ARBA00029586"/>
    </source>
</evidence>
<protein>
    <recommendedName>
        <fullName evidence="4">Cytochrome bc1 complex Rieske iron-sulfur subunit</fullName>
    </recommendedName>
    <alternativeName>
        <fullName evidence="18">Cytochrome bc1 reductase complex subunit QcrA</fullName>
    </alternativeName>
    <alternativeName>
        <fullName evidence="19">Rieske iron-sulfur protein</fullName>
    </alternativeName>
</protein>
<keyword evidence="14" id="KW-0408">Iron</keyword>
<evidence type="ECO:0000256" key="10">
    <source>
        <dbReference type="ARBA" id="ARBA00022723"/>
    </source>
</evidence>
<dbReference type="InterPro" id="IPR036922">
    <property type="entry name" value="Rieske_2Fe-2S_sf"/>
</dbReference>
<evidence type="ECO:0000313" key="25">
    <source>
        <dbReference type="Proteomes" id="UP000321749"/>
    </source>
</evidence>
<keyword evidence="11" id="KW-0249">Electron transport</keyword>
<keyword evidence="10" id="KW-0479">Metal-binding</keyword>
<sequence length="375" mass="41093">MSADDQSAPREPSVDEHSVVLHDRGAAIEQSDAFENPGLPPHRPRQTDLHPHKERRAERQVVGWFLASMLGSVLAIVAYIAVPIELGNMASVRANNLFLGLAIALGLLGIGIGAMHWARQLMSSHEVVEERHLTRGSEPSRARAVEIFQLGDEESGFSRRSLIRNTLIGAIALVPLPAVVLFRDLAPQQDAVEAIAHTMWKPGTRLALDPSGAPIKATDVTMGSAFHVIPEDLTEIGHNEGYLDQKALAAVLLVRLPPEKLHEEPGREGWSYDGIVAYSKICTHVGCPVALYEQQTHHLLCPCHQSTFDVSRHARVVFGPAKRPLPQLPITVDADGYLVAQRDFTEPIGASFFERLHHIDPEHVPLTAAETETRA</sequence>
<evidence type="ECO:0000256" key="4">
    <source>
        <dbReference type="ARBA" id="ARBA00015816"/>
    </source>
</evidence>
<dbReference type="AlphaFoldDB" id="A0AA87RM67"/>
<feature type="compositionally biased region" description="Basic and acidic residues" evidence="21">
    <location>
        <begin position="12"/>
        <end position="26"/>
    </location>
</feature>
<dbReference type="InterPro" id="IPR045603">
    <property type="entry name" value="QcrA_N"/>
</dbReference>
<comment type="function">
    <text evidence="1">Iron-sulfur subunit of the cytochrome bc1 complex, an essential component of the respiratory electron transport chain required for ATP synthesis. The bc1 complex catalyzes the oxidation of menaquinol and the reduction of cytochrome c in the respiratory chain. The bc1 complex operates through a Q-cycle mechanism that couples electron transfer to generation of the proton gradient that drives ATP synthesis.</text>
</comment>
<keyword evidence="17" id="KW-1015">Disulfide bond</keyword>
<evidence type="ECO:0000256" key="11">
    <source>
        <dbReference type="ARBA" id="ARBA00022982"/>
    </source>
</evidence>
<evidence type="ECO:0000256" key="9">
    <source>
        <dbReference type="ARBA" id="ARBA00022714"/>
    </source>
</evidence>
<evidence type="ECO:0000256" key="8">
    <source>
        <dbReference type="ARBA" id="ARBA00022692"/>
    </source>
</evidence>
<keyword evidence="5" id="KW-0813">Transport</keyword>
<organism evidence="24 25">
    <name type="scientific">Agrococcus baldri</name>
    <dbReference type="NCBI Taxonomy" id="153730"/>
    <lineage>
        <taxon>Bacteria</taxon>
        <taxon>Bacillati</taxon>
        <taxon>Actinomycetota</taxon>
        <taxon>Actinomycetes</taxon>
        <taxon>Micrococcales</taxon>
        <taxon>Microbacteriaceae</taxon>
        <taxon>Agrococcus</taxon>
    </lineage>
</organism>
<reference evidence="24 25" key="1">
    <citation type="submission" date="2019-07" db="EMBL/GenBank/DDBJ databases">
        <title>Whole genome shotgun sequence of Agrococcus baldri NBRC 103055.</title>
        <authorList>
            <person name="Hosoyama A."/>
            <person name="Uohara A."/>
            <person name="Ohji S."/>
            <person name="Ichikawa N."/>
        </authorList>
    </citation>
    <scope>NUCLEOTIDE SEQUENCE [LARGE SCALE GENOMIC DNA]</scope>
    <source>
        <strain evidence="24 25">NBRC 103055</strain>
    </source>
</reference>
<dbReference type="PRINTS" id="PR00162">
    <property type="entry name" value="RIESKE"/>
</dbReference>
<dbReference type="InterPro" id="IPR005805">
    <property type="entry name" value="Rieske_Fe-S_prot_C"/>
</dbReference>
<feature type="transmembrane region" description="Helical" evidence="22">
    <location>
        <begin position="97"/>
        <end position="118"/>
    </location>
</feature>
<evidence type="ECO:0000259" key="23">
    <source>
        <dbReference type="PROSITE" id="PS51296"/>
    </source>
</evidence>
<feature type="transmembrane region" description="Helical" evidence="22">
    <location>
        <begin position="61"/>
        <end position="82"/>
    </location>
</feature>
<comment type="similarity">
    <text evidence="3">Belongs to the Rieske iron-sulfur protein family.</text>
</comment>
<evidence type="ECO:0000256" key="5">
    <source>
        <dbReference type="ARBA" id="ARBA00022448"/>
    </source>
</evidence>
<evidence type="ECO:0000256" key="20">
    <source>
        <dbReference type="ARBA" id="ARBA00034078"/>
    </source>
</evidence>
<dbReference type="Gene3D" id="2.102.10.10">
    <property type="entry name" value="Rieske [2Fe-2S] iron-sulphur domain"/>
    <property type="match status" value="1"/>
</dbReference>
<evidence type="ECO:0000256" key="2">
    <source>
        <dbReference type="ARBA" id="ARBA00004651"/>
    </source>
</evidence>
<accession>A0AA87RM67</accession>
<evidence type="ECO:0000256" key="15">
    <source>
        <dbReference type="ARBA" id="ARBA00023014"/>
    </source>
</evidence>
<dbReference type="GO" id="GO:0016705">
    <property type="term" value="F:oxidoreductase activity, acting on paired donors, with incorporation or reduction of molecular oxygen"/>
    <property type="evidence" value="ECO:0007669"/>
    <property type="project" value="UniProtKB-ARBA"/>
</dbReference>
<evidence type="ECO:0000256" key="22">
    <source>
        <dbReference type="SAM" id="Phobius"/>
    </source>
</evidence>
<comment type="subcellular location">
    <subcellularLocation>
        <location evidence="2">Cell membrane</location>
        <topology evidence="2">Multi-pass membrane protein</topology>
    </subcellularLocation>
</comment>
<keyword evidence="15" id="KW-0411">Iron-sulfur</keyword>
<evidence type="ECO:0000256" key="17">
    <source>
        <dbReference type="ARBA" id="ARBA00023157"/>
    </source>
</evidence>
<evidence type="ECO:0000256" key="14">
    <source>
        <dbReference type="ARBA" id="ARBA00023004"/>
    </source>
</evidence>
<comment type="caution">
    <text evidence="24">The sequence shown here is derived from an EMBL/GenBank/DDBJ whole genome shotgun (WGS) entry which is preliminary data.</text>
</comment>
<keyword evidence="25" id="KW-1185">Reference proteome</keyword>
<keyword evidence="7" id="KW-0679">Respiratory chain</keyword>
<dbReference type="InterPro" id="IPR017941">
    <property type="entry name" value="Rieske_2Fe-2S"/>
</dbReference>
<evidence type="ECO:0000313" key="24">
    <source>
        <dbReference type="EMBL" id="GEK80652.1"/>
    </source>
</evidence>
<dbReference type="GO" id="GO:0005886">
    <property type="term" value="C:plasma membrane"/>
    <property type="evidence" value="ECO:0007669"/>
    <property type="project" value="UniProtKB-SubCell"/>
</dbReference>
<gene>
    <name evidence="24" type="ORF">ABA31_20030</name>
</gene>
<dbReference type="Pfam" id="PF19297">
    <property type="entry name" value="QcrA_N"/>
    <property type="match status" value="1"/>
</dbReference>
<proteinExistence type="inferred from homology"/>
<name>A0AA87RM67_9MICO</name>
<keyword evidence="13" id="KW-0560">Oxidoreductase</keyword>
<dbReference type="CDD" id="cd03467">
    <property type="entry name" value="Rieske"/>
    <property type="match status" value="1"/>
</dbReference>
<evidence type="ECO:0000256" key="6">
    <source>
        <dbReference type="ARBA" id="ARBA00022475"/>
    </source>
</evidence>
<keyword evidence="6" id="KW-1003">Cell membrane</keyword>
<dbReference type="RefSeq" id="WP_318279216.1">
    <property type="nucleotide sequence ID" value="NZ_BJUU01000012.1"/>
</dbReference>
<dbReference type="GO" id="GO:0051537">
    <property type="term" value="F:2 iron, 2 sulfur cluster binding"/>
    <property type="evidence" value="ECO:0007669"/>
    <property type="project" value="UniProtKB-KW"/>
</dbReference>
<keyword evidence="16 22" id="KW-0472">Membrane</keyword>
<evidence type="ECO:0000256" key="13">
    <source>
        <dbReference type="ARBA" id="ARBA00023002"/>
    </source>
</evidence>
<evidence type="ECO:0000256" key="19">
    <source>
        <dbReference type="ARBA" id="ARBA00032409"/>
    </source>
</evidence>
<dbReference type="Proteomes" id="UP000321749">
    <property type="component" value="Unassembled WGS sequence"/>
</dbReference>
<dbReference type="InterPro" id="IPR014349">
    <property type="entry name" value="Rieske_Fe-S_prot"/>
</dbReference>
<dbReference type="GO" id="GO:0046872">
    <property type="term" value="F:metal ion binding"/>
    <property type="evidence" value="ECO:0007669"/>
    <property type="project" value="UniProtKB-KW"/>
</dbReference>
<feature type="domain" description="Rieske" evidence="23">
    <location>
        <begin position="248"/>
        <end position="339"/>
    </location>
</feature>
<evidence type="ECO:0000256" key="16">
    <source>
        <dbReference type="ARBA" id="ARBA00023136"/>
    </source>
</evidence>